<comment type="caution">
    <text evidence="1">The sequence shown here is derived from an EMBL/GenBank/DDBJ whole genome shotgun (WGS) entry which is preliminary data.</text>
</comment>
<evidence type="ECO:0000313" key="1">
    <source>
        <dbReference type="EMBL" id="OMO58185.1"/>
    </source>
</evidence>
<sequence length="43" mass="4730">MEGGRRWTPKSKGFLVKPNGLSLLNGHMYLQSAGNGSSKWPEI</sequence>
<dbReference type="EMBL" id="AWWV01014243">
    <property type="protein sequence ID" value="OMO58185.1"/>
    <property type="molecule type" value="Genomic_DNA"/>
</dbReference>
<evidence type="ECO:0000313" key="2">
    <source>
        <dbReference type="Proteomes" id="UP000188268"/>
    </source>
</evidence>
<proteinExistence type="predicted"/>
<organism evidence="1 2">
    <name type="scientific">Corchorus capsularis</name>
    <name type="common">Jute</name>
    <dbReference type="NCBI Taxonomy" id="210143"/>
    <lineage>
        <taxon>Eukaryota</taxon>
        <taxon>Viridiplantae</taxon>
        <taxon>Streptophyta</taxon>
        <taxon>Embryophyta</taxon>
        <taxon>Tracheophyta</taxon>
        <taxon>Spermatophyta</taxon>
        <taxon>Magnoliopsida</taxon>
        <taxon>eudicotyledons</taxon>
        <taxon>Gunneridae</taxon>
        <taxon>Pentapetalae</taxon>
        <taxon>rosids</taxon>
        <taxon>malvids</taxon>
        <taxon>Malvales</taxon>
        <taxon>Malvaceae</taxon>
        <taxon>Grewioideae</taxon>
        <taxon>Apeibeae</taxon>
        <taxon>Corchorus</taxon>
    </lineage>
</organism>
<dbReference type="Gramene" id="OMO58185">
    <property type="protein sequence ID" value="OMO58185"/>
    <property type="gene ID" value="CCACVL1_25549"/>
</dbReference>
<reference evidence="1 2" key="1">
    <citation type="submission" date="2013-09" db="EMBL/GenBank/DDBJ databases">
        <title>Corchorus capsularis genome sequencing.</title>
        <authorList>
            <person name="Alam M."/>
            <person name="Haque M.S."/>
            <person name="Islam M.S."/>
            <person name="Emdad E.M."/>
            <person name="Islam M.M."/>
            <person name="Ahmed B."/>
            <person name="Halim A."/>
            <person name="Hossen Q.M.M."/>
            <person name="Hossain M.Z."/>
            <person name="Ahmed R."/>
            <person name="Khan M.M."/>
            <person name="Islam R."/>
            <person name="Rashid M.M."/>
            <person name="Khan S.A."/>
            <person name="Rahman M.S."/>
            <person name="Alam M."/>
        </authorList>
    </citation>
    <scope>NUCLEOTIDE SEQUENCE [LARGE SCALE GENOMIC DNA]</scope>
    <source>
        <strain evidence="2">cv. CVL-1</strain>
        <tissue evidence="1">Whole seedling</tissue>
    </source>
</reference>
<accession>A0A1R3GJB6</accession>
<name>A0A1R3GJB6_COCAP</name>
<dbReference type="Proteomes" id="UP000188268">
    <property type="component" value="Unassembled WGS sequence"/>
</dbReference>
<gene>
    <name evidence="1" type="ORF">CCACVL1_25549</name>
</gene>
<keyword evidence="2" id="KW-1185">Reference proteome</keyword>
<protein>
    <submittedName>
        <fullName evidence="1">Uncharacterized protein</fullName>
    </submittedName>
</protein>
<dbReference type="AlphaFoldDB" id="A0A1R3GJB6"/>